<dbReference type="SMART" id="SM00838">
    <property type="entry name" value="EFG_C"/>
    <property type="match status" value="1"/>
</dbReference>
<proteinExistence type="predicted"/>
<dbReference type="PROSITE" id="PS00301">
    <property type="entry name" value="G_TR_1"/>
    <property type="match status" value="1"/>
</dbReference>
<dbReference type="PROSITE" id="PS51722">
    <property type="entry name" value="G_TR_2"/>
    <property type="match status" value="1"/>
</dbReference>
<dbReference type="NCBIfam" id="TIGR00231">
    <property type="entry name" value="small_GTP"/>
    <property type="match status" value="1"/>
</dbReference>
<dbReference type="InterPro" id="IPR031157">
    <property type="entry name" value="G_TR_CS"/>
</dbReference>
<dbReference type="SUPFAM" id="SSF52540">
    <property type="entry name" value="P-loop containing nucleoside triphosphate hydrolases"/>
    <property type="match status" value="1"/>
</dbReference>
<dbReference type="InterPro" id="IPR005517">
    <property type="entry name" value="Transl_elong_EFG/EF2_IV"/>
</dbReference>
<keyword evidence="7" id="KW-1185">Reference proteome</keyword>
<dbReference type="InterPro" id="IPR009000">
    <property type="entry name" value="Transl_B-barrel_sf"/>
</dbReference>
<keyword evidence="3" id="KW-0496">Mitochondrion</keyword>
<dbReference type="Pfam" id="PF00679">
    <property type="entry name" value="EFG_C"/>
    <property type="match status" value="1"/>
</dbReference>
<dbReference type="InterPro" id="IPR000795">
    <property type="entry name" value="T_Tr_GTP-bd_dom"/>
</dbReference>
<dbReference type="Proteomes" id="UP001162131">
    <property type="component" value="Unassembled WGS sequence"/>
</dbReference>
<dbReference type="InterPro" id="IPR004161">
    <property type="entry name" value="EFTu-like_2"/>
</dbReference>
<dbReference type="PRINTS" id="PR00315">
    <property type="entry name" value="ELONGATNFCT"/>
</dbReference>
<keyword evidence="1" id="KW-0547">Nucleotide-binding</keyword>
<dbReference type="Pfam" id="PF03764">
    <property type="entry name" value="EFG_IV"/>
    <property type="match status" value="1"/>
</dbReference>
<dbReference type="SUPFAM" id="SSF54211">
    <property type="entry name" value="Ribosomal protein S5 domain 2-like"/>
    <property type="match status" value="1"/>
</dbReference>
<dbReference type="FunFam" id="3.30.70.240:FF:000001">
    <property type="entry name" value="Elongation factor G"/>
    <property type="match status" value="1"/>
</dbReference>
<dbReference type="InterPro" id="IPR035649">
    <property type="entry name" value="EFG_V"/>
</dbReference>
<dbReference type="SUPFAM" id="SSF54980">
    <property type="entry name" value="EF-G C-terminal domain-like"/>
    <property type="match status" value="2"/>
</dbReference>
<evidence type="ECO:0000259" key="5">
    <source>
        <dbReference type="PROSITE" id="PS51722"/>
    </source>
</evidence>
<protein>
    <recommendedName>
        <fullName evidence="5">Tr-type G domain-containing protein</fullName>
    </recommendedName>
</protein>
<dbReference type="Pfam" id="PF14492">
    <property type="entry name" value="EFG_III"/>
    <property type="match status" value="1"/>
</dbReference>
<dbReference type="GO" id="GO:0005759">
    <property type="term" value="C:mitochondrial matrix"/>
    <property type="evidence" value="ECO:0007669"/>
    <property type="project" value="UniProtKB-ARBA"/>
</dbReference>
<sequence>MLRQIFRCASRLRDTPYFPVNSASDILKIRNLGVVAHIDAGKTTLTERMLFYSGAIPQPGNVDDGNTVMDYMKQERERGITIRAAAISFNWDGFQMNLIDTPGHVDFSGEVERSLRVMDGCVVVVDANNGIQTQTKTVWKQADKFNVPRIIFVNKMDLHAASLEVTKDHLKKKFNVIPLVLHIPYIVQDSYKGSIDVVRQQAIEFLEPFGARVNFIPLEKLSKLDKERVKAAREELLETLGSCDDEFAEKYLSGSFTEDDIDLAIRKVTIQMTAYPIYCGSALKNKGVQPVLEGIIKYLPSPAEKLPAVGILNGKAVTRSISDSKLCALAYKVINNTSKGTLVYARVYSGKIKYGEFLKNTSKKTIEKANRILRVRANEYVEVNEIGVGDIVALGGLKEVRSGDTLISKNDPEELVLAGVQMPPPVFFCRIEPENDNKQGELETILKNIHREDPSFNAKYDEESDQLFAIGQGELHLEILRDRLEIEFGLKTRLGPMQVAYRESAETGGKTYVISIDKPGQFLKLKLKLELVESNMKVEHLEDALHGDKFGDLIGTVEWNIDKVSDALSEHINQMRGSDYDESEFQPLKTIGGESKDQIIKYLEEAMQRGAIVGYPLINIKITVEDGVWSKKRTNMVAIKEAAAKGVRELVKISDPKLMEPLMNVSITIPDEMMGDLISDITSTRRGVVMSMEKSDNEMSVVNALIPLVEMLGYTSNLRNLSKGLGYYQMNFHSYEVVSEAEQEKIMNRY</sequence>
<dbReference type="SMART" id="SM00889">
    <property type="entry name" value="EFG_IV"/>
    <property type="match status" value="1"/>
</dbReference>
<dbReference type="Gene3D" id="2.40.30.10">
    <property type="entry name" value="Translation factors"/>
    <property type="match status" value="1"/>
</dbReference>
<evidence type="ECO:0000256" key="3">
    <source>
        <dbReference type="ARBA" id="ARBA00023128"/>
    </source>
</evidence>
<dbReference type="CDD" id="cd01886">
    <property type="entry name" value="EF-G"/>
    <property type="match status" value="1"/>
</dbReference>
<name>A0AAU9JNF2_9CILI</name>
<dbReference type="InterPro" id="IPR014721">
    <property type="entry name" value="Ribsml_uS5_D2-typ_fold_subgr"/>
</dbReference>
<dbReference type="SUPFAM" id="SSF50447">
    <property type="entry name" value="Translation proteins"/>
    <property type="match status" value="1"/>
</dbReference>
<dbReference type="Pfam" id="PF00009">
    <property type="entry name" value="GTP_EFTU"/>
    <property type="match status" value="1"/>
</dbReference>
<dbReference type="InterPro" id="IPR041095">
    <property type="entry name" value="EFG_II"/>
</dbReference>
<dbReference type="InterPro" id="IPR005225">
    <property type="entry name" value="Small_GTP-bd"/>
</dbReference>
<dbReference type="InterPro" id="IPR027417">
    <property type="entry name" value="P-loop_NTPase"/>
</dbReference>
<dbReference type="GO" id="GO:0032790">
    <property type="term" value="P:ribosome disassembly"/>
    <property type="evidence" value="ECO:0007669"/>
    <property type="project" value="TreeGrafter"/>
</dbReference>
<dbReference type="GO" id="GO:0003924">
    <property type="term" value="F:GTPase activity"/>
    <property type="evidence" value="ECO:0007669"/>
    <property type="project" value="InterPro"/>
</dbReference>
<keyword evidence="4" id="KW-0342">GTP-binding</keyword>
<dbReference type="GO" id="GO:0005525">
    <property type="term" value="F:GTP binding"/>
    <property type="evidence" value="ECO:0007669"/>
    <property type="project" value="UniProtKB-KW"/>
</dbReference>
<evidence type="ECO:0000256" key="2">
    <source>
        <dbReference type="ARBA" id="ARBA00022917"/>
    </source>
</evidence>
<gene>
    <name evidence="6" type="ORF">BSTOLATCC_MIC33181</name>
</gene>
<dbReference type="Gene3D" id="3.30.70.240">
    <property type="match status" value="1"/>
</dbReference>
<dbReference type="Gene3D" id="3.40.50.300">
    <property type="entry name" value="P-loop containing nucleotide triphosphate hydrolases"/>
    <property type="match status" value="1"/>
</dbReference>
<evidence type="ECO:0000313" key="6">
    <source>
        <dbReference type="EMBL" id="CAG9323281.1"/>
    </source>
</evidence>
<dbReference type="InterPro" id="IPR020568">
    <property type="entry name" value="Ribosomal_Su5_D2-typ_SF"/>
</dbReference>
<reference evidence="6" key="1">
    <citation type="submission" date="2021-09" db="EMBL/GenBank/DDBJ databases">
        <authorList>
            <consortium name="AG Swart"/>
            <person name="Singh M."/>
            <person name="Singh A."/>
            <person name="Seah K."/>
            <person name="Emmerich C."/>
        </authorList>
    </citation>
    <scope>NUCLEOTIDE SEQUENCE</scope>
    <source>
        <strain evidence="6">ATCC30299</strain>
    </source>
</reference>
<dbReference type="EMBL" id="CAJZBQ010000033">
    <property type="protein sequence ID" value="CAG9323281.1"/>
    <property type="molecule type" value="Genomic_DNA"/>
</dbReference>
<dbReference type="InterPro" id="IPR000640">
    <property type="entry name" value="EFG_V-like"/>
</dbReference>
<dbReference type="FunFam" id="3.40.50.300:FF:000514">
    <property type="entry name" value="Ribosome-releasing factor 2, mitochondrial"/>
    <property type="match status" value="1"/>
</dbReference>
<keyword evidence="2" id="KW-0648">Protein biosynthesis</keyword>
<feature type="domain" description="Tr-type G" evidence="5">
    <location>
        <begin position="27"/>
        <end position="303"/>
    </location>
</feature>
<accession>A0AAU9JNF2</accession>
<dbReference type="Gene3D" id="3.30.70.870">
    <property type="entry name" value="Elongation Factor G (Translational Gtpase), domain 3"/>
    <property type="match status" value="1"/>
</dbReference>
<organism evidence="6 7">
    <name type="scientific">Blepharisma stoltei</name>
    <dbReference type="NCBI Taxonomy" id="1481888"/>
    <lineage>
        <taxon>Eukaryota</taxon>
        <taxon>Sar</taxon>
        <taxon>Alveolata</taxon>
        <taxon>Ciliophora</taxon>
        <taxon>Postciliodesmatophora</taxon>
        <taxon>Heterotrichea</taxon>
        <taxon>Heterotrichida</taxon>
        <taxon>Blepharismidae</taxon>
        <taxon>Blepharisma</taxon>
    </lineage>
</organism>
<dbReference type="PANTHER" id="PTHR43261:SF1">
    <property type="entry name" value="RIBOSOME-RELEASING FACTOR 2, MITOCHONDRIAL"/>
    <property type="match status" value="1"/>
</dbReference>
<evidence type="ECO:0000313" key="7">
    <source>
        <dbReference type="Proteomes" id="UP001162131"/>
    </source>
</evidence>
<evidence type="ECO:0000256" key="1">
    <source>
        <dbReference type="ARBA" id="ARBA00022741"/>
    </source>
</evidence>
<dbReference type="InterPro" id="IPR035647">
    <property type="entry name" value="EFG_III/V"/>
</dbReference>
<dbReference type="PANTHER" id="PTHR43261">
    <property type="entry name" value="TRANSLATION ELONGATION FACTOR G-RELATED"/>
    <property type="match status" value="1"/>
</dbReference>
<dbReference type="GO" id="GO:0032543">
    <property type="term" value="P:mitochondrial translation"/>
    <property type="evidence" value="ECO:0007669"/>
    <property type="project" value="TreeGrafter"/>
</dbReference>
<dbReference type="AlphaFoldDB" id="A0AAU9JNF2"/>
<dbReference type="CDD" id="cd03713">
    <property type="entry name" value="EFG_mtEFG_C"/>
    <property type="match status" value="1"/>
</dbReference>
<comment type="caution">
    <text evidence="6">The sequence shown here is derived from an EMBL/GenBank/DDBJ whole genome shotgun (WGS) entry which is preliminary data.</text>
</comment>
<evidence type="ECO:0000256" key="4">
    <source>
        <dbReference type="ARBA" id="ARBA00023134"/>
    </source>
</evidence>
<dbReference type="Pfam" id="PF03144">
    <property type="entry name" value="GTP_EFTU_D2"/>
    <property type="match status" value="1"/>
</dbReference>
<dbReference type="Gene3D" id="3.30.230.10">
    <property type="match status" value="1"/>
</dbReference>